<feature type="region of interest" description="Disordered" evidence="3">
    <location>
        <begin position="66"/>
        <end position="148"/>
    </location>
</feature>
<dbReference type="PROSITE" id="PS50048">
    <property type="entry name" value="ZN2_CY6_FUNGAL_2"/>
    <property type="match status" value="1"/>
</dbReference>
<keyword evidence="6" id="KW-1185">Reference proteome</keyword>
<accession>A0ABR0SHJ7</accession>
<organism evidence="5 6">
    <name type="scientific">Cladobotryum mycophilum</name>
    <dbReference type="NCBI Taxonomy" id="491253"/>
    <lineage>
        <taxon>Eukaryota</taxon>
        <taxon>Fungi</taxon>
        <taxon>Dikarya</taxon>
        <taxon>Ascomycota</taxon>
        <taxon>Pezizomycotina</taxon>
        <taxon>Sordariomycetes</taxon>
        <taxon>Hypocreomycetidae</taxon>
        <taxon>Hypocreales</taxon>
        <taxon>Hypocreaceae</taxon>
        <taxon>Cladobotryum</taxon>
    </lineage>
</organism>
<dbReference type="PANTHER" id="PTHR43374">
    <property type="entry name" value="FLAVIN PRENYLTRANSFERASE"/>
    <property type="match status" value="1"/>
</dbReference>
<dbReference type="InterPro" id="IPR004507">
    <property type="entry name" value="UbiX-like"/>
</dbReference>
<dbReference type="InterPro" id="IPR007219">
    <property type="entry name" value="XnlR_reg_dom"/>
</dbReference>
<keyword evidence="1" id="KW-0479">Metal-binding</keyword>
<gene>
    <name evidence="5" type="ORF">PT974_09772</name>
</gene>
<dbReference type="SMART" id="SM00066">
    <property type="entry name" value="GAL4"/>
    <property type="match status" value="1"/>
</dbReference>
<dbReference type="Proteomes" id="UP001338125">
    <property type="component" value="Unassembled WGS sequence"/>
</dbReference>
<dbReference type="Pfam" id="PF00172">
    <property type="entry name" value="Zn_clus"/>
    <property type="match status" value="1"/>
</dbReference>
<feature type="compositionally biased region" description="Basic and acidic residues" evidence="3">
    <location>
        <begin position="107"/>
        <end position="121"/>
    </location>
</feature>
<dbReference type="SMART" id="SM00906">
    <property type="entry name" value="Fungal_trans"/>
    <property type="match status" value="1"/>
</dbReference>
<dbReference type="CDD" id="cd00067">
    <property type="entry name" value="GAL4"/>
    <property type="match status" value="1"/>
</dbReference>
<dbReference type="InterPro" id="IPR036864">
    <property type="entry name" value="Zn2-C6_fun-type_DNA-bd_sf"/>
</dbReference>
<protein>
    <recommendedName>
        <fullName evidence="4">Zn(2)-C6 fungal-type domain-containing protein</fullName>
    </recommendedName>
</protein>
<reference evidence="5 6" key="1">
    <citation type="submission" date="2024-01" db="EMBL/GenBank/DDBJ databases">
        <title>Complete genome of Cladobotryum mycophilum ATHUM6906.</title>
        <authorList>
            <person name="Christinaki A.C."/>
            <person name="Myridakis A.I."/>
            <person name="Kouvelis V.N."/>
        </authorList>
    </citation>
    <scope>NUCLEOTIDE SEQUENCE [LARGE SCALE GENOMIC DNA]</scope>
    <source>
        <strain evidence="5 6">ATHUM6906</strain>
    </source>
</reference>
<dbReference type="PANTHER" id="PTHR43374:SF1">
    <property type="entry name" value="FLAVIN PRENYLTRANSFERASE PAD1, MITOCHONDRIAL"/>
    <property type="match status" value="1"/>
</dbReference>
<proteinExistence type="predicted"/>
<evidence type="ECO:0000313" key="5">
    <source>
        <dbReference type="EMBL" id="KAK5991489.1"/>
    </source>
</evidence>
<name>A0ABR0SHJ7_9HYPO</name>
<dbReference type="Gene3D" id="4.10.240.10">
    <property type="entry name" value="Zn(2)-C6 fungal-type DNA-binding domain"/>
    <property type="match status" value="1"/>
</dbReference>
<dbReference type="Pfam" id="PF04082">
    <property type="entry name" value="Fungal_trans"/>
    <property type="match status" value="1"/>
</dbReference>
<keyword evidence="2" id="KW-0539">Nucleus</keyword>
<dbReference type="CDD" id="cd12148">
    <property type="entry name" value="fungal_TF_MHR"/>
    <property type="match status" value="1"/>
</dbReference>
<feature type="region of interest" description="Disordered" evidence="3">
    <location>
        <begin position="1"/>
        <end position="25"/>
    </location>
</feature>
<evidence type="ECO:0000256" key="2">
    <source>
        <dbReference type="ARBA" id="ARBA00023242"/>
    </source>
</evidence>
<dbReference type="InterPro" id="IPR001138">
    <property type="entry name" value="Zn2Cys6_DnaBD"/>
</dbReference>
<sequence length="714" mass="80189">MDSLNRWPSNDGDGQSTTVDRDEADRVLRMKRLSQTKSCYPCRQRKVKCDHGQPCQTCQKRGHPQICTYGIDAPSKRRKQRSRRSGLDSEEHLQGKSQDGDVVAPSPERDELALRERRGTSEDGGEAAPLASVHPGNDALSDAQDHSSREELYAGDSSVLAVLSGTPDNPLGDMRREAGGILGLHNTLEVYPFAKLKTPQQLWASLLKIIPQQSEILRFFPYYRTSVYLFNPILVDLNAFESSISVYLEALGSDELQNPQKISQKWINKDSIARIGLLLATLAHGVHHSLMESSRRRSEYCLDLIQRSFEALRLANFMLRPSFDVVQALLVIGNCLQDYGQSDGSWVLLGTTVRLAQAMGLHTQSTEQLRGIECEKSRKIWEVVTRQDCLLSLCHGRPPIVSKRYWTNPFGQPKPDLSLSEMMRGIVSVTLDILAADSQPDCDASVELIAKLDEYQSRAAPHLQSRQNCTILQHHNEHLALRIHMGFFTSLLCRPVLARGCNPIDHPSAMILIARARDSLMSTARAFVDLQNISILPMRTWSMIHAALSATILLSMWEVTRNDPESRAVQQRVVEAFSRAAQEDDETGVTDASSNNSHWLSVSHARALVALQSALRKAPSLRQKSSVSDASREGVRRLNGHSRHRLFRDLQGNRQSESWAMILLLCWETGFMQIDTQELPWETQELSPLTYLDTIMNVPFQNFPQSNDPSGVIW</sequence>
<feature type="compositionally biased region" description="Polar residues" evidence="3">
    <location>
        <begin position="1"/>
        <end position="18"/>
    </location>
</feature>
<comment type="caution">
    <text evidence="5">The sequence shown here is derived from an EMBL/GenBank/DDBJ whole genome shotgun (WGS) entry which is preliminary data.</text>
</comment>
<evidence type="ECO:0000313" key="6">
    <source>
        <dbReference type="Proteomes" id="UP001338125"/>
    </source>
</evidence>
<dbReference type="EMBL" id="JAVFKD010000014">
    <property type="protein sequence ID" value="KAK5991489.1"/>
    <property type="molecule type" value="Genomic_DNA"/>
</dbReference>
<feature type="compositionally biased region" description="Basic and acidic residues" evidence="3">
    <location>
        <begin position="85"/>
        <end position="94"/>
    </location>
</feature>
<feature type="domain" description="Zn(2)-C6 fungal-type" evidence="4">
    <location>
        <begin position="38"/>
        <end position="69"/>
    </location>
</feature>
<evidence type="ECO:0000256" key="1">
    <source>
        <dbReference type="ARBA" id="ARBA00022723"/>
    </source>
</evidence>
<dbReference type="SUPFAM" id="SSF57701">
    <property type="entry name" value="Zn2/Cys6 DNA-binding domain"/>
    <property type="match status" value="1"/>
</dbReference>
<evidence type="ECO:0000256" key="3">
    <source>
        <dbReference type="SAM" id="MobiDB-lite"/>
    </source>
</evidence>
<dbReference type="PROSITE" id="PS00463">
    <property type="entry name" value="ZN2_CY6_FUNGAL_1"/>
    <property type="match status" value="1"/>
</dbReference>
<evidence type="ECO:0000259" key="4">
    <source>
        <dbReference type="PROSITE" id="PS50048"/>
    </source>
</evidence>